<evidence type="ECO:0000313" key="4">
    <source>
        <dbReference type="Proteomes" id="UP001595075"/>
    </source>
</evidence>
<feature type="compositionally biased region" description="Low complexity" evidence="1">
    <location>
        <begin position="96"/>
        <end position="112"/>
    </location>
</feature>
<reference evidence="3 4" key="1">
    <citation type="journal article" date="2024" name="Commun. Biol.">
        <title>Comparative genomic analysis of thermophilic fungi reveals convergent evolutionary adaptations and gene losses.</title>
        <authorList>
            <person name="Steindorff A.S."/>
            <person name="Aguilar-Pontes M.V."/>
            <person name="Robinson A.J."/>
            <person name="Andreopoulos B."/>
            <person name="LaButti K."/>
            <person name="Kuo A."/>
            <person name="Mondo S."/>
            <person name="Riley R."/>
            <person name="Otillar R."/>
            <person name="Haridas S."/>
            <person name="Lipzen A."/>
            <person name="Grimwood J."/>
            <person name="Schmutz J."/>
            <person name="Clum A."/>
            <person name="Reid I.D."/>
            <person name="Moisan M.C."/>
            <person name="Butler G."/>
            <person name="Nguyen T.T.M."/>
            <person name="Dewar K."/>
            <person name="Conant G."/>
            <person name="Drula E."/>
            <person name="Henrissat B."/>
            <person name="Hansel C."/>
            <person name="Singer S."/>
            <person name="Hutchinson M.I."/>
            <person name="de Vries R.P."/>
            <person name="Natvig D.O."/>
            <person name="Powell A.J."/>
            <person name="Tsang A."/>
            <person name="Grigoriev I.V."/>
        </authorList>
    </citation>
    <scope>NUCLEOTIDE SEQUENCE [LARGE SCALE GENOMIC DNA]</scope>
    <source>
        <strain evidence="3 4">CBS 494.80</strain>
    </source>
</reference>
<evidence type="ECO:0000256" key="1">
    <source>
        <dbReference type="SAM" id="MobiDB-lite"/>
    </source>
</evidence>
<dbReference type="Proteomes" id="UP001595075">
    <property type="component" value="Unassembled WGS sequence"/>
</dbReference>
<organism evidence="3 4">
    <name type="scientific">Oculimacula yallundae</name>
    <dbReference type="NCBI Taxonomy" id="86028"/>
    <lineage>
        <taxon>Eukaryota</taxon>
        <taxon>Fungi</taxon>
        <taxon>Dikarya</taxon>
        <taxon>Ascomycota</taxon>
        <taxon>Pezizomycotina</taxon>
        <taxon>Leotiomycetes</taxon>
        <taxon>Helotiales</taxon>
        <taxon>Ploettnerulaceae</taxon>
        <taxon>Oculimacula</taxon>
    </lineage>
</organism>
<feature type="region of interest" description="Disordered" evidence="1">
    <location>
        <begin position="65"/>
        <end position="272"/>
    </location>
</feature>
<feature type="compositionally biased region" description="Polar residues" evidence="1">
    <location>
        <begin position="178"/>
        <end position="188"/>
    </location>
</feature>
<sequence length="406" mass="44170">MTAIPSHSEVAQTTAASTTESPTPMTTSSLSSESQKTMLLGAVIGGVGALLLLSVLTVCCMQQRKKRRARKSEHGPKQMTYTGINSRFQGVSFRDSSSSSMSPRPLLLSHSSTTFSGTLSPGQRPNEMDGFLYNPHRDAGSPQQSPQPSPQSWPQPSPHIWPPHSPSHPYQSPHSRSISQTIPNSHSRTLSDARLRSASNAHYRSRSRSHSNAQSRSYPHALSRSHSSAEENGSPLTLNDPSEAHVLSGYGLPSPPRPTELEAPKPPVRDTMGFPVEQTAILDEIRLLTMTPVLQAPRPTRPLAHQDSLERLARENNLVSSPVPSNSVPQRSRVISQEFRESPVLGVLSPVKIQHPTVTRLGGGLRRNDSQRSLASESTMGPLVGDEELEKLGVGARPQPLRLRDL</sequence>
<evidence type="ECO:0000313" key="3">
    <source>
        <dbReference type="EMBL" id="KAL2072172.1"/>
    </source>
</evidence>
<feature type="compositionally biased region" description="Polar residues" evidence="1">
    <location>
        <begin position="113"/>
        <end position="123"/>
    </location>
</feature>
<feature type="compositionally biased region" description="Polar residues" evidence="1">
    <location>
        <begin position="224"/>
        <end position="240"/>
    </location>
</feature>
<feature type="compositionally biased region" description="Pro residues" evidence="1">
    <location>
        <begin position="145"/>
        <end position="166"/>
    </location>
</feature>
<accession>A0ABR4CQA6</accession>
<comment type="caution">
    <text evidence="3">The sequence shown here is derived from an EMBL/GenBank/DDBJ whole genome shotgun (WGS) entry which is preliminary data.</text>
</comment>
<feature type="region of interest" description="Disordered" evidence="1">
    <location>
        <begin position="1"/>
        <end position="33"/>
    </location>
</feature>
<keyword evidence="2" id="KW-0472">Membrane</keyword>
<protein>
    <submittedName>
        <fullName evidence="3">Uncharacterized protein</fullName>
    </submittedName>
</protein>
<feature type="region of interest" description="Disordered" evidence="1">
    <location>
        <begin position="361"/>
        <end position="391"/>
    </location>
</feature>
<evidence type="ECO:0000256" key="2">
    <source>
        <dbReference type="SAM" id="Phobius"/>
    </source>
</evidence>
<keyword evidence="4" id="KW-1185">Reference proteome</keyword>
<proteinExistence type="predicted"/>
<feature type="transmembrane region" description="Helical" evidence="2">
    <location>
        <begin position="38"/>
        <end position="61"/>
    </location>
</feature>
<gene>
    <name evidence="3" type="ORF">VTL71DRAFT_11515</name>
</gene>
<feature type="compositionally biased region" description="Polar residues" evidence="1">
    <location>
        <begin position="79"/>
        <end position="89"/>
    </location>
</feature>
<dbReference type="EMBL" id="JAZHXI010000004">
    <property type="protein sequence ID" value="KAL2072172.1"/>
    <property type="molecule type" value="Genomic_DNA"/>
</dbReference>
<keyword evidence="2" id="KW-0812">Transmembrane</keyword>
<keyword evidence="2" id="KW-1133">Transmembrane helix</keyword>
<feature type="compositionally biased region" description="Low complexity" evidence="1">
    <location>
        <begin position="167"/>
        <end position="177"/>
    </location>
</feature>
<feature type="compositionally biased region" description="Low complexity" evidence="1">
    <location>
        <begin position="12"/>
        <end position="33"/>
    </location>
</feature>
<name>A0ABR4CQA6_9HELO</name>